<dbReference type="InterPro" id="IPR000276">
    <property type="entry name" value="GPCR_Rhodpsn"/>
</dbReference>
<proteinExistence type="predicted"/>
<dbReference type="PANTHER" id="PTHR24230">
    <property type="entry name" value="G-PROTEIN COUPLED RECEPTOR"/>
    <property type="match status" value="1"/>
</dbReference>
<comment type="subcellular location">
    <subcellularLocation>
        <location evidence="1">Cell membrane</location>
        <topology evidence="1">Multi-pass membrane protein</topology>
    </subcellularLocation>
</comment>
<evidence type="ECO:0000256" key="6">
    <source>
        <dbReference type="ARBA" id="ARBA00023136"/>
    </source>
</evidence>
<protein>
    <recommendedName>
        <fullName evidence="12">G-protein coupled receptors family 1 profile domain-containing protein</fullName>
    </recommendedName>
</protein>
<evidence type="ECO:0000256" key="5">
    <source>
        <dbReference type="ARBA" id="ARBA00023040"/>
    </source>
</evidence>
<reference evidence="10" key="1">
    <citation type="journal article" date="2023" name="Mol. Biol. Evol.">
        <title>Third-Generation Sequencing Reveals the Adaptive Role of the Epigenome in Three Deep-Sea Polychaetes.</title>
        <authorList>
            <person name="Perez M."/>
            <person name="Aroh O."/>
            <person name="Sun Y."/>
            <person name="Lan Y."/>
            <person name="Juniper S.K."/>
            <person name="Young C.R."/>
            <person name="Angers B."/>
            <person name="Qian P.Y."/>
        </authorList>
    </citation>
    <scope>NUCLEOTIDE SEQUENCE</scope>
    <source>
        <strain evidence="10">R07B-5</strain>
    </source>
</reference>
<evidence type="ECO:0000256" key="4">
    <source>
        <dbReference type="ARBA" id="ARBA00022989"/>
    </source>
</evidence>
<keyword evidence="4 9" id="KW-1133">Transmembrane helix</keyword>
<evidence type="ECO:0000256" key="8">
    <source>
        <dbReference type="ARBA" id="ARBA00023224"/>
    </source>
</evidence>
<evidence type="ECO:0000313" key="10">
    <source>
        <dbReference type="EMBL" id="KAK2178436.1"/>
    </source>
</evidence>
<evidence type="ECO:0000256" key="2">
    <source>
        <dbReference type="ARBA" id="ARBA00022475"/>
    </source>
</evidence>
<dbReference type="GO" id="GO:0005886">
    <property type="term" value="C:plasma membrane"/>
    <property type="evidence" value="ECO:0007669"/>
    <property type="project" value="UniProtKB-SubCell"/>
</dbReference>
<dbReference type="PANTHER" id="PTHR24230:SF158">
    <property type="entry name" value="G-PROTEIN COUPLED RECEPTORS FAMILY 1 PROFILE DOMAIN-CONTAINING PROTEIN"/>
    <property type="match status" value="1"/>
</dbReference>
<dbReference type="Gene3D" id="1.20.1070.10">
    <property type="entry name" value="Rhodopsin 7-helix transmembrane proteins"/>
    <property type="match status" value="1"/>
</dbReference>
<dbReference type="GO" id="GO:0008528">
    <property type="term" value="F:G protein-coupled peptide receptor activity"/>
    <property type="evidence" value="ECO:0007669"/>
    <property type="project" value="TreeGrafter"/>
</dbReference>
<feature type="transmembrane region" description="Helical" evidence="9">
    <location>
        <begin position="197"/>
        <end position="215"/>
    </location>
</feature>
<keyword evidence="8" id="KW-0807">Transducer</keyword>
<gene>
    <name evidence="10" type="ORF">NP493_544g02015</name>
</gene>
<dbReference type="GO" id="GO:0007218">
    <property type="term" value="P:neuropeptide signaling pathway"/>
    <property type="evidence" value="ECO:0007669"/>
    <property type="project" value="TreeGrafter"/>
</dbReference>
<evidence type="ECO:0000256" key="9">
    <source>
        <dbReference type="SAM" id="Phobius"/>
    </source>
</evidence>
<evidence type="ECO:0008006" key="12">
    <source>
        <dbReference type="Google" id="ProtNLM"/>
    </source>
</evidence>
<dbReference type="AlphaFoldDB" id="A0AAD9NS01"/>
<dbReference type="PRINTS" id="PR00237">
    <property type="entry name" value="GPCRRHODOPSN"/>
</dbReference>
<feature type="transmembrane region" description="Helical" evidence="9">
    <location>
        <begin position="167"/>
        <end position="191"/>
    </location>
</feature>
<keyword evidence="7" id="KW-0675">Receptor</keyword>
<dbReference type="Proteomes" id="UP001209878">
    <property type="component" value="Unassembled WGS sequence"/>
</dbReference>
<keyword evidence="11" id="KW-1185">Reference proteome</keyword>
<dbReference type="SUPFAM" id="SSF81321">
    <property type="entry name" value="Family A G protein-coupled receptor-like"/>
    <property type="match status" value="1"/>
</dbReference>
<evidence type="ECO:0000256" key="1">
    <source>
        <dbReference type="ARBA" id="ARBA00004651"/>
    </source>
</evidence>
<dbReference type="EMBL" id="JAODUO010000544">
    <property type="protein sequence ID" value="KAK2178436.1"/>
    <property type="molecule type" value="Genomic_DNA"/>
</dbReference>
<keyword evidence="2" id="KW-1003">Cell membrane</keyword>
<comment type="caution">
    <text evidence="10">The sequence shown here is derived from an EMBL/GenBank/DDBJ whole genome shotgun (WGS) entry which is preliminary data.</text>
</comment>
<dbReference type="Pfam" id="PF00001">
    <property type="entry name" value="7tm_1"/>
    <property type="match status" value="1"/>
</dbReference>
<evidence type="ECO:0000256" key="3">
    <source>
        <dbReference type="ARBA" id="ARBA00022692"/>
    </source>
</evidence>
<accession>A0AAD9NS01</accession>
<keyword evidence="3 9" id="KW-0812">Transmembrane</keyword>
<name>A0AAD9NS01_RIDPI</name>
<evidence type="ECO:0000313" key="11">
    <source>
        <dbReference type="Proteomes" id="UP001209878"/>
    </source>
</evidence>
<organism evidence="10 11">
    <name type="scientific">Ridgeia piscesae</name>
    <name type="common">Tubeworm</name>
    <dbReference type="NCBI Taxonomy" id="27915"/>
    <lineage>
        <taxon>Eukaryota</taxon>
        <taxon>Metazoa</taxon>
        <taxon>Spiralia</taxon>
        <taxon>Lophotrochozoa</taxon>
        <taxon>Annelida</taxon>
        <taxon>Polychaeta</taxon>
        <taxon>Sedentaria</taxon>
        <taxon>Canalipalpata</taxon>
        <taxon>Sabellida</taxon>
        <taxon>Siboglinidae</taxon>
        <taxon>Ridgeia</taxon>
    </lineage>
</organism>
<keyword evidence="6 9" id="KW-0472">Membrane</keyword>
<sequence>MHGVVFKHSGQSLRLGGTDNVTTTATATSAGLCRLTKDIIGGDVQWFFQKFYTALYLACFVVVFVLYVLIYRSVLARRVRRQRQKRATSTLVQTMTTAQRNDDLAAPSAGLTVDGDETMITMVPVTSRDDNVVEAEPSVTNGGSTKVKRWSLTTREKNRIANLKTAAILFVVTLVFVVTYLPAFLMTLMFIPYKMSVFYMYFANNIANPVIYSFMNKTFRDDLRKLYHRH</sequence>
<evidence type="ECO:0000256" key="7">
    <source>
        <dbReference type="ARBA" id="ARBA00023170"/>
    </source>
</evidence>
<keyword evidence="5" id="KW-0297">G-protein coupled receptor</keyword>
<feature type="transmembrane region" description="Helical" evidence="9">
    <location>
        <begin position="54"/>
        <end position="75"/>
    </location>
</feature>